<evidence type="ECO:0000256" key="2">
    <source>
        <dbReference type="ARBA" id="ARBA00004778"/>
    </source>
</evidence>
<dbReference type="InterPro" id="IPR050861">
    <property type="entry name" value="Dihydroxyacetone_Kinase"/>
</dbReference>
<dbReference type="EMBL" id="SGPM01000170">
    <property type="protein sequence ID" value="THH28578.1"/>
    <property type="molecule type" value="Genomic_DNA"/>
</dbReference>
<dbReference type="PROSITE" id="PS51480">
    <property type="entry name" value="DHAL"/>
    <property type="match status" value="1"/>
</dbReference>
<comment type="pathway">
    <text evidence="2">Polyol metabolism; glycerol fermentation; glycerone phosphate from glycerol (oxidative route): step 2/2.</text>
</comment>
<evidence type="ECO:0000313" key="16">
    <source>
        <dbReference type="Proteomes" id="UP000308730"/>
    </source>
</evidence>
<dbReference type="PANTHER" id="PTHR28629">
    <property type="entry name" value="TRIOKINASE/FMN CYCLASE"/>
    <property type="match status" value="1"/>
</dbReference>
<comment type="function">
    <text evidence="1">Catalyzes both the phosphorylation of dihydroxyacetone and of glyceraldehyde.</text>
</comment>
<sequence>MSVQSKHFLNTPESLVLDSLQGLCTQNPHLSLDTQDKVVYLTQRDRSKVALICGGGSGHEPAHAGFVGKGMLSAAVCGAIFASPNPAQVKRGIELVENDKGVIIIVKNYTGDVLNFGLAKEQYAAQHPEKADKAKFLIVGDDVAVSKTQGKIVGRRGLAGTVLVYKIAGALAERGGSLDDVFNVADWVSKHVGTIGVGLEHCHVPGTAAGESHLGQSEIEIGMGIHNEPGNRRLSPVPPLSELVKQLLENVMSTTDVERSFVPFKGKGDRVVLLVNNLGGMSELEVGALVREATKGLQDRGAVVERVIAGTLMTSLNMPGFSLTLLLLPEGETAKTIISLLDDEPNAPGWKWAARTTPGQPTQKQTAARTQAAPAAGTLKLHAEDAKAFDEAVKRACHALIKEEPEITRMDNIAGDGDCGLTLKDGAQSVLKELEAGRISGADVVGSMIAISRVAEEQMGGTSGALYSIFFSALAQGLQLNNPNHETQVTSSLWTSSLTSALTKLYTYTRARPPSRTLVDPLDAFVTTLSGNRNFAGAVKAAGDAALHTQDLEAKAGRSAYVDGDRLKTERVADPGAWGVKTILDAFLA</sequence>
<feature type="binding site" evidence="12">
    <location>
        <begin position="56"/>
        <end position="59"/>
    </location>
    <ligand>
        <name>substrate</name>
    </ligand>
</feature>
<evidence type="ECO:0000256" key="5">
    <source>
        <dbReference type="ARBA" id="ARBA00022741"/>
    </source>
</evidence>
<evidence type="ECO:0000256" key="8">
    <source>
        <dbReference type="ARBA" id="ARBA00022840"/>
    </source>
</evidence>
<organism evidence="15 16">
    <name type="scientific">Antrodiella citrinella</name>
    <dbReference type="NCBI Taxonomy" id="2447956"/>
    <lineage>
        <taxon>Eukaryota</taxon>
        <taxon>Fungi</taxon>
        <taxon>Dikarya</taxon>
        <taxon>Basidiomycota</taxon>
        <taxon>Agaricomycotina</taxon>
        <taxon>Agaricomycetes</taxon>
        <taxon>Polyporales</taxon>
        <taxon>Steccherinaceae</taxon>
        <taxon>Antrodiella</taxon>
    </lineage>
</organism>
<evidence type="ECO:0000256" key="4">
    <source>
        <dbReference type="ARBA" id="ARBA00022679"/>
    </source>
</evidence>
<evidence type="ECO:0000256" key="10">
    <source>
        <dbReference type="ARBA" id="ARBA00048898"/>
    </source>
</evidence>
<reference evidence="15 16" key="1">
    <citation type="submission" date="2019-02" db="EMBL/GenBank/DDBJ databases">
        <title>Genome sequencing of the rare red list fungi Antrodiella citrinella (Flaviporus citrinellus).</title>
        <authorList>
            <person name="Buettner E."/>
            <person name="Kellner H."/>
        </authorList>
    </citation>
    <scope>NUCLEOTIDE SEQUENCE [LARGE SCALE GENOMIC DNA]</scope>
    <source>
        <strain evidence="15 16">DSM 108506</strain>
    </source>
</reference>
<evidence type="ECO:0000256" key="11">
    <source>
        <dbReference type="PIRSR" id="PIRSR612734-1"/>
    </source>
</evidence>
<evidence type="ECO:0000256" key="6">
    <source>
        <dbReference type="ARBA" id="ARBA00022777"/>
    </source>
</evidence>
<comment type="catalytic activity">
    <reaction evidence="10">
        <text>dihydroxyacetone + ATP = dihydroxyacetone phosphate + ADP + H(+)</text>
        <dbReference type="Rhea" id="RHEA:15773"/>
        <dbReference type="ChEBI" id="CHEBI:15378"/>
        <dbReference type="ChEBI" id="CHEBI:16016"/>
        <dbReference type="ChEBI" id="CHEBI:30616"/>
        <dbReference type="ChEBI" id="CHEBI:57642"/>
        <dbReference type="ChEBI" id="CHEBI:456216"/>
        <dbReference type="EC" id="2.7.1.29"/>
    </reaction>
</comment>
<evidence type="ECO:0000313" key="15">
    <source>
        <dbReference type="EMBL" id="THH28578.1"/>
    </source>
</evidence>
<dbReference type="GO" id="GO:0050354">
    <property type="term" value="F:triokinase activity"/>
    <property type="evidence" value="ECO:0007669"/>
    <property type="project" value="UniProtKB-EC"/>
</dbReference>
<dbReference type="AlphaFoldDB" id="A0A4S4MT88"/>
<evidence type="ECO:0000256" key="7">
    <source>
        <dbReference type="ARBA" id="ARBA00022798"/>
    </source>
</evidence>
<feature type="domain" description="DhaK" evidence="14">
    <location>
        <begin position="11"/>
        <end position="350"/>
    </location>
</feature>
<dbReference type="PANTHER" id="PTHR28629:SF14">
    <property type="entry name" value="DIHYDROXYACETONE KINASE 1"/>
    <property type="match status" value="1"/>
</dbReference>
<keyword evidence="4" id="KW-0808">Transferase</keyword>
<keyword evidence="8" id="KW-0067">ATP-binding</keyword>
<dbReference type="InterPro" id="IPR012734">
    <property type="entry name" value="DhaK_ATP"/>
</dbReference>
<dbReference type="UniPathway" id="UPA00617">
    <property type="reaction ID" value="UER00669"/>
</dbReference>
<dbReference type="SUPFAM" id="SSF101473">
    <property type="entry name" value="DhaL-like"/>
    <property type="match status" value="1"/>
</dbReference>
<evidence type="ECO:0000259" key="14">
    <source>
        <dbReference type="PROSITE" id="PS51481"/>
    </source>
</evidence>
<evidence type="ECO:0000256" key="9">
    <source>
        <dbReference type="ARBA" id="ARBA00047974"/>
    </source>
</evidence>
<dbReference type="OrthoDB" id="1724672at2759"/>
<dbReference type="Pfam" id="PF02734">
    <property type="entry name" value="Dak2"/>
    <property type="match status" value="1"/>
</dbReference>
<evidence type="ECO:0000256" key="1">
    <source>
        <dbReference type="ARBA" id="ARBA00003264"/>
    </source>
</evidence>
<dbReference type="SMART" id="SM01120">
    <property type="entry name" value="Dak2"/>
    <property type="match status" value="1"/>
</dbReference>
<dbReference type="Proteomes" id="UP000308730">
    <property type="component" value="Unassembled WGS sequence"/>
</dbReference>
<comment type="catalytic activity">
    <reaction evidence="9">
        <text>D-glyceraldehyde + ATP = D-glyceraldehyde 3-phosphate + ADP + H(+)</text>
        <dbReference type="Rhea" id="RHEA:13941"/>
        <dbReference type="ChEBI" id="CHEBI:15378"/>
        <dbReference type="ChEBI" id="CHEBI:17378"/>
        <dbReference type="ChEBI" id="CHEBI:30616"/>
        <dbReference type="ChEBI" id="CHEBI:59776"/>
        <dbReference type="ChEBI" id="CHEBI:456216"/>
        <dbReference type="EC" id="2.7.1.28"/>
    </reaction>
</comment>
<feature type="binding site" evidence="12">
    <location>
        <position position="107"/>
    </location>
    <ligand>
        <name>substrate</name>
    </ligand>
</feature>
<comment type="caution">
    <text evidence="15">The sequence shown here is derived from an EMBL/GenBank/DDBJ whole genome shotgun (WGS) entry which is preliminary data.</text>
</comment>
<dbReference type="Gene3D" id="3.30.1180.20">
    <property type="entry name" value="Dihydroxyacetone kinase, domain 2"/>
    <property type="match status" value="1"/>
</dbReference>
<protein>
    <recommendedName>
        <fullName evidence="17">Dihydroxyacetone kinase</fullName>
    </recommendedName>
</protein>
<proteinExistence type="inferred from homology"/>
<keyword evidence="6" id="KW-0418">Kinase</keyword>
<feature type="binding site" evidence="12">
    <location>
        <position position="112"/>
    </location>
    <ligand>
        <name>substrate</name>
    </ligand>
</feature>
<keyword evidence="5" id="KW-0547">Nucleotide-binding</keyword>
<dbReference type="NCBIfam" id="TIGR02361">
    <property type="entry name" value="dak_ATP"/>
    <property type="match status" value="1"/>
</dbReference>
<keyword evidence="16" id="KW-1185">Reference proteome</keyword>
<evidence type="ECO:0000256" key="12">
    <source>
        <dbReference type="PIRSR" id="PIRSR612734-2"/>
    </source>
</evidence>
<name>A0A4S4MT88_9APHY</name>
<dbReference type="Gene3D" id="3.40.50.10440">
    <property type="entry name" value="Dihydroxyacetone kinase, domain 1"/>
    <property type="match status" value="1"/>
</dbReference>
<gene>
    <name evidence="15" type="ORF">EUX98_g5617</name>
</gene>
<feature type="domain" description="DhaL" evidence="13">
    <location>
        <begin position="387"/>
        <end position="589"/>
    </location>
</feature>
<dbReference type="GO" id="GO:0004371">
    <property type="term" value="F:glycerone kinase activity"/>
    <property type="evidence" value="ECO:0007669"/>
    <property type="project" value="UniProtKB-EC"/>
</dbReference>
<dbReference type="GO" id="GO:0019588">
    <property type="term" value="P:anaerobic glycerol catabolic process"/>
    <property type="evidence" value="ECO:0007669"/>
    <property type="project" value="UniProtKB-UniPathway"/>
</dbReference>
<dbReference type="FunFam" id="3.40.50.10440:FF:000001">
    <property type="entry name" value="Dihydroxyacetone kinase, DhaK subunit"/>
    <property type="match status" value="1"/>
</dbReference>
<dbReference type="Pfam" id="PF02733">
    <property type="entry name" value="Dak1"/>
    <property type="match status" value="1"/>
</dbReference>
<dbReference type="FunFam" id="3.30.1180.20:FF:000001">
    <property type="entry name" value="Dihydroxyacetone kinase 1"/>
    <property type="match status" value="1"/>
</dbReference>
<dbReference type="GO" id="GO:0005829">
    <property type="term" value="C:cytosol"/>
    <property type="evidence" value="ECO:0007669"/>
    <property type="project" value="TreeGrafter"/>
</dbReference>
<keyword evidence="7" id="KW-0319">Glycerol metabolism</keyword>
<dbReference type="PROSITE" id="PS51481">
    <property type="entry name" value="DHAK"/>
    <property type="match status" value="1"/>
</dbReference>
<dbReference type="SUPFAM" id="SSF82549">
    <property type="entry name" value="DAK1/DegV-like"/>
    <property type="match status" value="1"/>
</dbReference>
<evidence type="ECO:0000259" key="13">
    <source>
        <dbReference type="PROSITE" id="PS51480"/>
    </source>
</evidence>
<feature type="active site" description="Tele-hemiaminal-histidine intermediate" evidence="11">
    <location>
        <position position="226"/>
    </location>
</feature>
<comment type="similarity">
    <text evidence="3">Belongs to the dihydroxyacetone kinase (DAK) family.</text>
</comment>
<dbReference type="Gene3D" id="1.25.40.340">
    <property type="match status" value="1"/>
</dbReference>
<dbReference type="InterPro" id="IPR004006">
    <property type="entry name" value="DhaK_dom"/>
</dbReference>
<evidence type="ECO:0008006" key="17">
    <source>
        <dbReference type="Google" id="ProtNLM"/>
    </source>
</evidence>
<evidence type="ECO:0000256" key="3">
    <source>
        <dbReference type="ARBA" id="ARBA00008757"/>
    </source>
</evidence>
<accession>A0A4S4MT88</accession>
<dbReference type="InterPro" id="IPR004007">
    <property type="entry name" value="DhaL_dom"/>
</dbReference>
<dbReference type="GO" id="GO:0005524">
    <property type="term" value="F:ATP binding"/>
    <property type="evidence" value="ECO:0007669"/>
    <property type="project" value="UniProtKB-KW"/>
</dbReference>
<dbReference type="InterPro" id="IPR036117">
    <property type="entry name" value="DhaL_dom_sf"/>
</dbReference>
<dbReference type="FunFam" id="1.25.40.340:FF:000001">
    <property type="entry name" value="Dihydroxyacetone kinase 1"/>
    <property type="match status" value="1"/>
</dbReference>